<dbReference type="EMBL" id="FMXR01000004">
    <property type="protein sequence ID" value="SDB04041.1"/>
    <property type="molecule type" value="Genomic_DNA"/>
</dbReference>
<evidence type="ECO:0000313" key="3">
    <source>
        <dbReference type="Proteomes" id="UP000199228"/>
    </source>
</evidence>
<dbReference type="OrthoDB" id="2083263at2"/>
<name>A0A1G6A6E8_EUBOX</name>
<dbReference type="Proteomes" id="UP000199228">
    <property type="component" value="Unassembled WGS sequence"/>
</dbReference>
<sequence length="254" mass="28220">MRLKKTIVIAVLLVLVVIIVGIFVVRNIWSDSSQNSFFIWQDGYLAAAQDEQVDVAFTFLSNDPSLDTKVVSMGVPDNENVEITNFNVEKMDQQYEDYEFYSIVLTLQFTSTGKSTMNQLSMNLADGLPVTYSIGDWTLDIGDADDGKIWTWESPAVSSNSEEFAFSYTAQDASVTSCDLTVGTQTSVELTADDEQTFSGKIELMESDAPVKYIRSKLTYCINGKTVYGYGKGCYCGALEFDEKGIIASRNHFI</sequence>
<keyword evidence="3" id="KW-1185">Reference proteome</keyword>
<keyword evidence="1" id="KW-0472">Membrane</keyword>
<gene>
    <name evidence="2" type="ORF">SAMN02910417_00319</name>
</gene>
<dbReference type="AlphaFoldDB" id="A0A1G6A6E8"/>
<feature type="transmembrane region" description="Helical" evidence="1">
    <location>
        <begin position="7"/>
        <end position="29"/>
    </location>
</feature>
<keyword evidence="1" id="KW-0812">Transmembrane</keyword>
<evidence type="ECO:0000313" key="2">
    <source>
        <dbReference type="EMBL" id="SDB04041.1"/>
    </source>
</evidence>
<organism evidence="2 3">
    <name type="scientific">Eubacterium oxidoreducens</name>
    <dbReference type="NCBI Taxonomy" id="1732"/>
    <lineage>
        <taxon>Bacteria</taxon>
        <taxon>Bacillati</taxon>
        <taxon>Bacillota</taxon>
        <taxon>Clostridia</taxon>
        <taxon>Eubacteriales</taxon>
        <taxon>Eubacteriaceae</taxon>
        <taxon>Eubacterium</taxon>
    </lineage>
</organism>
<accession>A0A1G6A6E8</accession>
<evidence type="ECO:0000256" key="1">
    <source>
        <dbReference type="SAM" id="Phobius"/>
    </source>
</evidence>
<keyword evidence="1" id="KW-1133">Transmembrane helix</keyword>
<protein>
    <submittedName>
        <fullName evidence="2">Uncharacterized protein</fullName>
    </submittedName>
</protein>
<proteinExistence type="predicted"/>
<reference evidence="2 3" key="1">
    <citation type="submission" date="2016-10" db="EMBL/GenBank/DDBJ databases">
        <authorList>
            <person name="de Groot N.N."/>
        </authorList>
    </citation>
    <scope>NUCLEOTIDE SEQUENCE [LARGE SCALE GENOMIC DNA]</scope>
    <source>
        <strain evidence="2 3">DSM 3217</strain>
    </source>
</reference>
<dbReference type="RefSeq" id="WP_090171506.1">
    <property type="nucleotide sequence ID" value="NZ_FMXR01000004.1"/>
</dbReference>